<feature type="region of interest" description="Disordered" evidence="5">
    <location>
        <begin position="720"/>
        <end position="798"/>
    </location>
</feature>
<dbReference type="EMBL" id="JH816681">
    <property type="protein sequence ID" value="EKC18156.1"/>
    <property type="molecule type" value="Genomic_DNA"/>
</dbReference>
<gene>
    <name evidence="6" type="ORF">CGI_10014644</name>
</gene>
<dbReference type="InterPro" id="IPR008271">
    <property type="entry name" value="Ser/Thr_kinase_AS"/>
</dbReference>
<dbReference type="PROSITE" id="PS50966">
    <property type="entry name" value="ZF_SWIM"/>
    <property type="match status" value="1"/>
</dbReference>
<evidence type="ECO:0000313" key="6">
    <source>
        <dbReference type="EMBL" id="EKC18156.1"/>
    </source>
</evidence>
<accession>K1Q9R5</accession>
<proteinExistence type="predicted"/>
<keyword evidence="4" id="KW-0067">ATP-binding</keyword>
<dbReference type="PROSITE" id="PS00108">
    <property type="entry name" value="PROTEIN_KINASE_ST"/>
    <property type="match status" value="1"/>
</dbReference>
<protein>
    <submittedName>
        <fullName evidence="6">Mitogen-activated protein kinase kinase kinase 1</fullName>
    </submittedName>
</protein>
<keyword evidence="3 6" id="KW-0418">Kinase</keyword>
<feature type="compositionally biased region" description="Basic and acidic residues" evidence="5">
    <location>
        <begin position="988"/>
        <end position="1002"/>
    </location>
</feature>
<feature type="compositionally biased region" description="Low complexity" evidence="5">
    <location>
        <begin position="52"/>
        <end position="62"/>
    </location>
</feature>
<dbReference type="Pfam" id="PF21040">
    <property type="entry name" value="CEP104-like_TOG"/>
    <property type="match status" value="1"/>
</dbReference>
<dbReference type="InterPro" id="IPR000719">
    <property type="entry name" value="Prot_kinase_dom"/>
</dbReference>
<dbReference type="InterPro" id="IPR050538">
    <property type="entry name" value="MAP_kinase_kinase_kinase"/>
</dbReference>
<dbReference type="InterPro" id="IPR007527">
    <property type="entry name" value="Znf_SWIM"/>
</dbReference>
<feature type="compositionally biased region" description="Basic and acidic residues" evidence="5">
    <location>
        <begin position="778"/>
        <end position="798"/>
    </location>
</feature>
<dbReference type="PROSITE" id="PS50011">
    <property type="entry name" value="PROTEIN_KINASE_DOM"/>
    <property type="match status" value="1"/>
</dbReference>
<dbReference type="Gene3D" id="1.10.510.10">
    <property type="entry name" value="Transferase(Phosphotransferase) domain 1"/>
    <property type="match status" value="1"/>
</dbReference>
<name>K1Q9R5_MAGGI</name>
<feature type="region of interest" description="Disordered" evidence="5">
    <location>
        <begin position="343"/>
        <end position="370"/>
    </location>
</feature>
<dbReference type="PANTHER" id="PTHR48016">
    <property type="entry name" value="MAP KINASE KINASE KINASE SSK2-RELATED-RELATED"/>
    <property type="match status" value="1"/>
</dbReference>
<reference evidence="6" key="1">
    <citation type="journal article" date="2012" name="Nature">
        <title>The oyster genome reveals stress adaptation and complexity of shell formation.</title>
        <authorList>
            <person name="Zhang G."/>
            <person name="Fang X."/>
            <person name="Guo X."/>
            <person name="Li L."/>
            <person name="Luo R."/>
            <person name="Xu F."/>
            <person name="Yang P."/>
            <person name="Zhang L."/>
            <person name="Wang X."/>
            <person name="Qi H."/>
            <person name="Xiong Z."/>
            <person name="Que H."/>
            <person name="Xie Y."/>
            <person name="Holland P.W."/>
            <person name="Paps J."/>
            <person name="Zhu Y."/>
            <person name="Wu F."/>
            <person name="Chen Y."/>
            <person name="Wang J."/>
            <person name="Peng C."/>
            <person name="Meng J."/>
            <person name="Yang L."/>
            <person name="Liu J."/>
            <person name="Wen B."/>
            <person name="Zhang N."/>
            <person name="Huang Z."/>
            <person name="Zhu Q."/>
            <person name="Feng Y."/>
            <person name="Mount A."/>
            <person name="Hedgecock D."/>
            <person name="Xu Z."/>
            <person name="Liu Y."/>
            <person name="Domazet-Loso T."/>
            <person name="Du Y."/>
            <person name="Sun X."/>
            <person name="Zhang S."/>
            <person name="Liu B."/>
            <person name="Cheng P."/>
            <person name="Jiang X."/>
            <person name="Li J."/>
            <person name="Fan D."/>
            <person name="Wang W."/>
            <person name="Fu W."/>
            <person name="Wang T."/>
            <person name="Wang B."/>
            <person name="Zhang J."/>
            <person name="Peng Z."/>
            <person name="Li Y."/>
            <person name="Li N."/>
            <person name="Wang J."/>
            <person name="Chen M."/>
            <person name="He Y."/>
            <person name="Tan F."/>
            <person name="Song X."/>
            <person name="Zheng Q."/>
            <person name="Huang R."/>
            <person name="Yang H."/>
            <person name="Du X."/>
            <person name="Chen L."/>
            <person name="Yang M."/>
            <person name="Gaffney P.M."/>
            <person name="Wang S."/>
            <person name="Luo L."/>
            <person name="She Z."/>
            <person name="Ming Y."/>
            <person name="Huang W."/>
            <person name="Zhang S."/>
            <person name="Huang B."/>
            <person name="Zhang Y."/>
            <person name="Qu T."/>
            <person name="Ni P."/>
            <person name="Miao G."/>
            <person name="Wang J."/>
            <person name="Wang Q."/>
            <person name="Steinberg C.E."/>
            <person name="Wang H."/>
            <person name="Li N."/>
            <person name="Qian L."/>
            <person name="Zhang G."/>
            <person name="Li Y."/>
            <person name="Yang H."/>
            <person name="Liu X."/>
            <person name="Wang J."/>
            <person name="Yin Y."/>
            <person name="Wang J."/>
        </authorList>
    </citation>
    <scope>NUCLEOTIDE SEQUENCE [LARGE SCALE GENOMIC DNA]</scope>
    <source>
        <strain evidence="6">05x7-T-G4-1.051#20</strain>
    </source>
</reference>
<feature type="compositionally biased region" description="Polar residues" evidence="5">
    <location>
        <begin position="731"/>
        <end position="749"/>
    </location>
</feature>
<dbReference type="InterPro" id="IPR016024">
    <property type="entry name" value="ARM-type_fold"/>
</dbReference>
<dbReference type="InterPro" id="IPR017441">
    <property type="entry name" value="Protein_kinase_ATP_BS"/>
</dbReference>
<dbReference type="InterPro" id="IPR011989">
    <property type="entry name" value="ARM-like"/>
</dbReference>
<dbReference type="PROSITE" id="PS00107">
    <property type="entry name" value="PROTEIN_KINASE_ATP"/>
    <property type="match status" value="1"/>
</dbReference>
<feature type="compositionally biased region" description="Basic and acidic residues" evidence="5">
    <location>
        <begin position="63"/>
        <end position="75"/>
    </location>
</feature>
<dbReference type="GO" id="GO:0008270">
    <property type="term" value="F:zinc ion binding"/>
    <property type="evidence" value="ECO:0007669"/>
    <property type="project" value="InterPro"/>
</dbReference>
<dbReference type="PANTHER" id="PTHR48016:SF56">
    <property type="entry name" value="MAPKK KINASE"/>
    <property type="match status" value="1"/>
</dbReference>
<dbReference type="Pfam" id="PF00069">
    <property type="entry name" value="Pkinase"/>
    <property type="match status" value="1"/>
</dbReference>
<feature type="region of interest" description="Disordered" evidence="5">
    <location>
        <begin position="1"/>
        <end position="80"/>
    </location>
</feature>
<dbReference type="SUPFAM" id="SSF48371">
    <property type="entry name" value="ARM repeat"/>
    <property type="match status" value="1"/>
</dbReference>
<evidence type="ECO:0000256" key="4">
    <source>
        <dbReference type="ARBA" id="ARBA00022840"/>
    </source>
</evidence>
<feature type="region of interest" description="Disordered" evidence="5">
    <location>
        <begin position="965"/>
        <end position="1025"/>
    </location>
</feature>
<feature type="region of interest" description="Disordered" evidence="5">
    <location>
        <begin position="254"/>
        <end position="280"/>
    </location>
</feature>
<dbReference type="GO" id="GO:0005524">
    <property type="term" value="F:ATP binding"/>
    <property type="evidence" value="ECO:0007669"/>
    <property type="project" value="UniProtKB-UniRule"/>
</dbReference>
<feature type="region of interest" description="Disordered" evidence="5">
    <location>
        <begin position="837"/>
        <end position="872"/>
    </location>
</feature>
<sequence>MTSEERKDSLSLSENEDNRDTDEDFQGPHDWRRRLKPVQFQFTADDSKPPQSSSVSRSNSTRRTLEELRESDKPRRIPSWKRHLIEKKKITVKRHGSGAGQCGTSIYRKKSFNKNLESAFQQQVVNSAQVRKKVSPSNSFKQSQALTRNRIAKVLRARLYLLQQAGPNSFLIGGDSPDHKFRVIIGPQTCSCGKGPHCVHVLFVMLRVFQIRESDPRLLSKVLKNYEVEALFKEYHDKMSSRISMKKEVKVTKTASSSDLLSPDMASGQSEADGESVKEDDDTCPICLLEMLEGESLLKCENGCQNRLHHHCISGLSFAGDKMIHLSALYAEPSGSAVTLKSKGKEEAGDTQLPIVPPNTRAPSPDRALSYSEAVPPERDRLPYAEPIPPEHAALAEPWIKIYGEDLVSCFFTRNWSIRESGVRHLSKEVVGVLIKGMGEGKSGVMLSPEKASHIHRSLEVCCQILAFMSGDPVYRVYVACLKALRTILSYIPCREDKQKSRLEADIKPVVDAIIIKCTDGNRRTSQLSLSTLVELAKGSSGELSVGSQITDSFSGAQSFDSLDYVIRCATEDFDSETVSWQWLLGRLYLLERFFEEFQNELSPRNPPEGKSGDEESVLGGAKFSEGGAMTSPERLLTIARFVIKLVKNSHSKVSRMARKVFLLVAKFSIHLESMMEDLHDMLSVLDETSVKSLKKRMSRISDDFNLSEKLVHELHHGITNKNNEQDHTPENSPLSSPESTPRCNSPVTASPECLSEASGSNKGRSLPLVPPNTPIRARKECKYESTENETANEKCDTKKQNEIVNGEIPDDIVIVTEKVLECSKPAKLVIAVPTTESMLQDSARKSPSPKLQTPPPKTPPPIPPRPPSRKGSYEILQVGPILSPPTLPPQEAVLPPPPDVVKCASESEERKKLSLPLPCTTEEKPFTLCDCEDKEGCKHKPKPCLLSFDLPKKLPLSLDLPKREASAYTATSEPHDAEAQGSTSFSSDERTLSSDDSLDRVCRRKVRDPGRFPTAEQGATSSDEILDVRPRGRTRLEHSVSFKSEVASPKEPIKSFMKQKQDDDCPCKEEVEREEALALAKAMEVSALDPPKPIIPGLTPTDREEVITIRIQPENGERLHDAKGGNGPSLYLEGIHWIKGPLLGTGAYSTCYQARDVKTGVIMAVKQVSFCRNSRSEQEVVVETITEEIIMMTKLNHPNVVRIMGATRHGCHFNMFVEWMPGGSISYLLGMYGAFSENVITSYILQILRGLAYLHDNHVLHRDLKGANLLVDSTGQRLRIGDFGAAARLASQTTGAGEFQGQLLGTIAFMAPEVLRGENYGRACDVWSVGCVIIEMTTTKPPWNAKDISNHLALIFKIATSMQPPPIPDNLSPPIRDILLRCLEQKKTERPTAKELLVHPLFTQYMTSTSSKC</sequence>
<dbReference type="HOGENOM" id="CLU_005805_0_0_1"/>
<dbReference type="SUPFAM" id="SSF56112">
    <property type="entry name" value="Protein kinase-like (PK-like)"/>
    <property type="match status" value="1"/>
</dbReference>
<dbReference type="FunFam" id="1.10.510.10:FF:000286">
    <property type="entry name" value="Mitogen-activated protein kinase kinase kinase 1 (Predicted)"/>
    <property type="match status" value="1"/>
</dbReference>
<dbReference type="GO" id="GO:0004672">
    <property type="term" value="F:protein kinase activity"/>
    <property type="evidence" value="ECO:0007669"/>
    <property type="project" value="InterPro"/>
</dbReference>
<evidence type="ECO:0000256" key="2">
    <source>
        <dbReference type="ARBA" id="ARBA00022741"/>
    </source>
</evidence>
<dbReference type="SMART" id="SM00220">
    <property type="entry name" value="S_TKc"/>
    <property type="match status" value="1"/>
</dbReference>
<dbReference type="Gene3D" id="1.25.10.10">
    <property type="entry name" value="Leucine-rich Repeat Variant"/>
    <property type="match status" value="1"/>
</dbReference>
<keyword evidence="1" id="KW-0808">Transferase</keyword>
<feature type="compositionally biased region" description="Pro residues" evidence="5">
    <location>
        <begin position="853"/>
        <end position="867"/>
    </location>
</feature>
<dbReference type="InParanoid" id="K1Q9R5"/>
<dbReference type="InterPro" id="IPR011009">
    <property type="entry name" value="Kinase-like_dom_sf"/>
</dbReference>
<keyword evidence="2" id="KW-0547">Nucleotide-binding</keyword>
<organism evidence="6">
    <name type="scientific">Magallana gigas</name>
    <name type="common">Pacific oyster</name>
    <name type="synonym">Crassostrea gigas</name>
    <dbReference type="NCBI Taxonomy" id="29159"/>
    <lineage>
        <taxon>Eukaryota</taxon>
        <taxon>Metazoa</taxon>
        <taxon>Spiralia</taxon>
        <taxon>Lophotrochozoa</taxon>
        <taxon>Mollusca</taxon>
        <taxon>Bivalvia</taxon>
        <taxon>Autobranchia</taxon>
        <taxon>Pteriomorphia</taxon>
        <taxon>Ostreida</taxon>
        <taxon>Ostreoidea</taxon>
        <taxon>Ostreidae</taxon>
        <taxon>Magallana</taxon>
    </lineage>
</organism>
<evidence type="ECO:0000256" key="5">
    <source>
        <dbReference type="SAM" id="MobiDB-lite"/>
    </source>
</evidence>
<dbReference type="CDD" id="cd06630">
    <property type="entry name" value="STKc_MEKK1"/>
    <property type="match status" value="1"/>
</dbReference>
<feature type="compositionally biased region" description="Acidic residues" evidence="5">
    <location>
        <begin position="14"/>
        <end position="25"/>
    </location>
</feature>
<evidence type="ECO:0000256" key="1">
    <source>
        <dbReference type="ARBA" id="ARBA00022679"/>
    </source>
</evidence>
<evidence type="ECO:0000256" key="3">
    <source>
        <dbReference type="ARBA" id="ARBA00022777"/>
    </source>
</evidence>